<dbReference type="STRING" id="29760.F6GW05"/>
<dbReference type="eggNOG" id="KOG0189">
    <property type="taxonomic scope" value="Eukaryota"/>
</dbReference>
<evidence type="ECO:0008006" key="8">
    <source>
        <dbReference type="Google" id="ProtNLM"/>
    </source>
</evidence>
<gene>
    <name evidence="6" type="ordered locus">VIT_18s0089g00590</name>
</gene>
<dbReference type="ExpressionAtlas" id="F6GW05">
    <property type="expression patterns" value="baseline and differential"/>
</dbReference>
<protein>
    <recommendedName>
        <fullName evidence="8">Acetyl-CoA acetyltransferase, cytosolic 2</fullName>
    </recommendedName>
</protein>
<dbReference type="InterPro" id="IPR020829">
    <property type="entry name" value="GlycerAld_3-P_DH_cat"/>
</dbReference>
<evidence type="ECO:0000313" key="7">
    <source>
        <dbReference type="Proteomes" id="UP000009183"/>
    </source>
</evidence>
<dbReference type="SUPFAM" id="SSF55347">
    <property type="entry name" value="Glyceraldehyde-3-phosphate dehydrogenase-like, C-terminal domain"/>
    <property type="match status" value="1"/>
</dbReference>
<dbReference type="InParanoid" id="F6GW05"/>
<proteinExistence type="inferred from homology"/>
<dbReference type="PROSITE" id="PS00737">
    <property type="entry name" value="THIOLASE_2"/>
    <property type="match status" value="1"/>
</dbReference>
<dbReference type="PANTHER" id="PTHR18919:SF161">
    <property type="entry name" value="ACETYL-COA ACETYLTRANSFERASE 2"/>
    <property type="match status" value="1"/>
</dbReference>
<dbReference type="InterPro" id="IPR014729">
    <property type="entry name" value="Rossmann-like_a/b/a_fold"/>
</dbReference>
<dbReference type="GO" id="GO:0016125">
    <property type="term" value="P:sterol metabolic process"/>
    <property type="evidence" value="ECO:0000318"/>
    <property type="project" value="GO_Central"/>
</dbReference>
<sequence length="393" mass="43534">MAPICTSGWRFFANLSNGYAAEDIKHSSQAFVMYRLLSPASNPHEPRCCNISHFKTSAKNPSLCLSIAKLLIPILSPKQMTILKIRIILQFFGDSLRGLRVCKNDVVVAGGMESMSNAPKYLVDATDGAAALVLVTGKKAVELRVQVIAKIAGYGDAAQAPELFTTTPALAIPKAISNAGLKASQIDYYEINKAFAEKVNVHGGSISLGHPIGCSGARILVTFLSWRSCIYQLQFALTGGASYRAEYEGNLKEILGYTKDDVVSSDFIGDRRSSIFYAKAGIALNDNFIKLVSWYDNEWVYSWLRRGWNKEDVKGKAQYKHTDFVKAVVLKMLLNCPLKVFNLNTGRFNLETYQFLDTVKKHYGIRIECMFPDAVEVQGLVRKVRPHLLAGKI</sequence>
<dbReference type="InterPro" id="IPR020613">
    <property type="entry name" value="Thiolase_CS"/>
</dbReference>
<keyword evidence="7" id="KW-1185">Reference proteome</keyword>
<accession>F6GW05</accession>
<name>F6GW05_VITVI</name>
<dbReference type="Gene3D" id="3.40.47.10">
    <property type="match status" value="1"/>
</dbReference>
<dbReference type="FunFam" id="3.30.360.10:FF:000083">
    <property type="entry name" value="Glyceraldehyde-3-phosphate dehydrogenase GAPCP1 chloroplastic"/>
    <property type="match status" value="1"/>
</dbReference>
<dbReference type="PANTHER" id="PTHR18919">
    <property type="entry name" value="ACETYL-COA C-ACYLTRANSFERASE"/>
    <property type="match status" value="1"/>
</dbReference>
<evidence type="ECO:0000256" key="2">
    <source>
        <dbReference type="ARBA" id="ARBA00022679"/>
    </source>
</evidence>
<dbReference type="Pfam" id="PF02800">
    <property type="entry name" value="Gp_dh_C"/>
    <property type="match status" value="1"/>
</dbReference>
<organism evidence="6 7">
    <name type="scientific">Vitis vinifera</name>
    <name type="common">Grape</name>
    <dbReference type="NCBI Taxonomy" id="29760"/>
    <lineage>
        <taxon>Eukaryota</taxon>
        <taxon>Viridiplantae</taxon>
        <taxon>Streptophyta</taxon>
        <taxon>Embryophyta</taxon>
        <taxon>Tracheophyta</taxon>
        <taxon>Spermatophyta</taxon>
        <taxon>Magnoliopsida</taxon>
        <taxon>eudicotyledons</taxon>
        <taxon>Gunneridae</taxon>
        <taxon>Pentapetalae</taxon>
        <taxon>rosids</taxon>
        <taxon>Vitales</taxon>
        <taxon>Vitaceae</taxon>
        <taxon>Viteae</taxon>
        <taxon>Vitis</taxon>
    </lineage>
</organism>
<dbReference type="Proteomes" id="UP000009183">
    <property type="component" value="Chromosome 18"/>
</dbReference>
<dbReference type="eggNOG" id="KOG1390">
    <property type="taxonomic scope" value="Eukaryota"/>
</dbReference>
<dbReference type="GO" id="GO:0016620">
    <property type="term" value="F:oxidoreductase activity, acting on the aldehyde or oxo group of donors, NAD or NADP as acceptor"/>
    <property type="evidence" value="ECO:0007669"/>
    <property type="project" value="InterPro"/>
</dbReference>
<dbReference type="InterPro" id="IPR020617">
    <property type="entry name" value="Thiolase_C"/>
</dbReference>
<evidence type="ECO:0000256" key="3">
    <source>
        <dbReference type="ARBA" id="ARBA00023315"/>
    </source>
</evidence>
<feature type="domain" description="Glyceraldehyde 3-phosphate dehydrogenase catalytic" evidence="4">
    <location>
        <begin position="246"/>
        <end position="295"/>
    </location>
</feature>
<dbReference type="AlphaFoldDB" id="F6GW05"/>
<reference evidence="7" key="1">
    <citation type="journal article" date="2007" name="Nature">
        <title>The grapevine genome sequence suggests ancestral hexaploidization in major angiosperm phyla.</title>
        <authorList>
            <consortium name="The French-Italian Public Consortium for Grapevine Genome Characterization."/>
            <person name="Jaillon O."/>
            <person name="Aury J.-M."/>
            <person name="Noel B."/>
            <person name="Policriti A."/>
            <person name="Clepet C."/>
            <person name="Casagrande A."/>
            <person name="Choisne N."/>
            <person name="Aubourg S."/>
            <person name="Vitulo N."/>
            <person name="Jubin C."/>
            <person name="Vezzi A."/>
            <person name="Legeai F."/>
            <person name="Hugueney P."/>
            <person name="Dasilva C."/>
            <person name="Horner D."/>
            <person name="Mica E."/>
            <person name="Jublot D."/>
            <person name="Poulain J."/>
            <person name="Bruyere C."/>
            <person name="Billault A."/>
            <person name="Segurens B."/>
            <person name="Gouyvenoux M."/>
            <person name="Ugarte E."/>
            <person name="Cattonaro F."/>
            <person name="Anthouard V."/>
            <person name="Vico V."/>
            <person name="Del Fabbro C."/>
            <person name="Alaux M."/>
            <person name="Di Gaspero G."/>
            <person name="Dumas V."/>
            <person name="Felice N."/>
            <person name="Paillard S."/>
            <person name="Juman I."/>
            <person name="Moroldo M."/>
            <person name="Scalabrin S."/>
            <person name="Canaguier A."/>
            <person name="Le Clainche I."/>
            <person name="Malacrida G."/>
            <person name="Durand E."/>
            <person name="Pesole G."/>
            <person name="Laucou V."/>
            <person name="Chatelet P."/>
            <person name="Merdinoglu D."/>
            <person name="Delledonne M."/>
            <person name="Pezzotti M."/>
            <person name="Lecharny A."/>
            <person name="Scarpelli C."/>
            <person name="Artiguenave F."/>
            <person name="Pe M.E."/>
            <person name="Valle G."/>
            <person name="Morgante M."/>
            <person name="Caboche M."/>
            <person name="Adam-Blondon A.-F."/>
            <person name="Weissenbach J."/>
            <person name="Quetier F."/>
            <person name="Wincker P."/>
        </authorList>
    </citation>
    <scope>NUCLEOTIDE SEQUENCE [LARGE SCALE GENOMIC DNA]</scope>
    <source>
        <strain evidence="7">cv. Pinot noir / PN40024</strain>
    </source>
</reference>
<dbReference type="SUPFAM" id="SSF53901">
    <property type="entry name" value="Thiolase-like"/>
    <property type="match status" value="1"/>
</dbReference>
<dbReference type="eggNOG" id="KOG0657">
    <property type="taxonomic scope" value="Eukaryota"/>
</dbReference>
<dbReference type="GO" id="GO:0003985">
    <property type="term" value="F:acetyl-CoA C-acetyltransferase activity"/>
    <property type="evidence" value="ECO:0000318"/>
    <property type="project" value="GO_Central"/>
</dbReference>
<dbReference type="InterPro" id="IPR016039">
    <property type="entry name" value="Thiolase-like"/>
</dbReference>
<dbReference type="HOGENOM" id="CLU_702865_0_0_1"/>
<feature type="domain" description="Thiolase C-terminal" evidence="5">
    <location>
        <begin position="146"/>
        <end position="224"/>
    </location>
</feature>
<dbReference type="EMBL" id="FN594956">
    <property type="protein sequence ID" value="CCB44140.1"/>
    <property type="molecule type" value="Genomic_DNA"/>
</dbReference>
<comment type="similarity">
    <text evidence="1">Belongs to the thiolase-like superfamily. Thiolase family.</text>
</comment>
<evidence type="ECO:0000259" key="5">
    <source>
        <dbReference type="Pfam" id="PF02803"/>
    </source>
</evidence>
<dbReference type="PaxDb" id="29760-VIT_18s0089g00590.t01"/>
<dbReference type="Pfam" id="PF02803">
    <property type="entry name" value="Thiolase_C"/>
    <property type="match status" value="1"/>
</dbReference>
<evidence type="ECO:0000259" key="4">
    <source>
        <dbReference type="Pfam" id="PF02800"/>
    </source>
</evidence>
<dbReference type="Gene3D" id="3.30.360.10">
    <property type="entry name" value="Dihydrodipicolinate Reductase, domain 2"/>
    <property type="match status" value="1"/>
</dbReference>
<evidence type="ECO:0000313" key="6">
    <source>
        <dbReference type="EMBL" id="CCB44140.1"/>
    </source>
</evidence>
<evidence type="ECO:0000256" key="1">
    <source>
        <dbReference type="ARBA" id="ARBA00010982"/>
    </source>
</evidence>
<dbReference type="Gene3D" id="3.40.50.620">
    <property type="entry name" value="HUPs"/>
    <property type="match status" value="1"/>
</dbReference>
<keyword evidence="3" id="KW-0012">Acyltransferase</keyword>
<keyword evidence="2" id="KW-0808">Transferase</keyword>